<organism evidence="3 4">
    <name type="scientific">Liparis tanakae</name>
    <name type="common">Tanaka's snailfish</name>
    <dbReference type="NCBI Taxonomy" id="230148"/>
    <lineage>
        <taxon>Eukaryota</taxon>
        <taxon>Metazoa</taxon>
        <taxon>Chordata</taxon>
        <taxon>Craniata</taxon>
        <taxon>Vertebrata</taxon>
        <taxon>Euteleostomi</taxon>
        <taxon>Actinopterygii</taxon>
        <taxon>Neopterygii</taxon>
        <taxon>Teleostei</taxon>
        <taxon>Neoteleostei</taxon>
        <taxon>Acanthomorphata</taxon>
        <taxon>Eupercaria</taxon>
        <taxon>Perciformes</taxon>
        <taxon>Cottioidei</taxon>
        <taxon>Cottales</taxon>
        <taxon>Liparidae</taxon>
        <taxon>Liparis</taxon>
    </lineage>
</organism>
<protein>
    <submittedName>
        <fullName evidence="3">Uncharacterized protein</fullName>
    </submittedName>
</protein>
<feature type="region of interest" description="Disordered" evidence="1">
    <location>
        <begin position="240"/>
        <end position="267"/>
    </location>
</feature>
<sequence length="267" mass="28397">MIDCFHGGNGDRRAGFDDYISASGESQSPKARASSGVRPLFRVRLTARRQEYNQNRLRISVLGSGLGTDVNVELLQDLRLALDLLRSLGWALELPVPLTSPPRPGSCPCPKPRNPAGLLVAAAEAGSQHGFHVLVLRDVLAVAQTLRMLRLLAAATAAAAAAWGAVTAGGAIPTTLMGRDRGKEDEDGAAGVDVDDHLPPGLVAFAVVGSFLFLLQHAVSGGPVLQRKLAEDFTKPVDADVSHAVGRMTEEQQEGMEPGRRRTEEEE</sequence>
<feature type="transmembrane region" description="Helical" evidence="2">
    <location>
        <begin position="201"/>
        <end position="219"/>
    </location>
</feature>
<feature type="transmembrane region" description="Helical" evidence="2">
    <location>
        <begin position="151"/>
        <end position="172"/>
    </location>
</feature>
<keyword evidence="4" id="KW-1185">Reference proteome</keyword>
<evidence type="ECO:0000313" key="3">
    <source>
        <dbReference type="EMBL" id="TNN86067.1"/>
    </source>
</evidence>
<dbReference type="OrthoDB" id="9806920at2759"/>
<gene>
    <name evidence="3" type="ORF">EYF80_003484</name>
</gene>
<evidence type="ECO:0000256" key="1">
    <source>
        <dbReference type="SAM" id="MobiDB-lite"/>
    </source>
</evidence>
<name>A0A4Z2J7S2_9TELE</name>
<evidence type="ECO:0000313" key="4">
    <source>
        <dbReference type="Proteomes" id="UP000314294"/>
    </source>
</evidence>
<dbReference type="EMBL" id="SRLO01000017">
    <property type="protein sequence ID" value="TNN86067.1"/>
    <property type="molecule type" value="Genomic_DNA"/>
</dbReference>
<accession>A0A4Z2J7S2</accession>
<reference evidence="3 4" key="1">
    <citation type="submission" date="2019-03" db="EMBL/GenBank/DDBJ databases">
        <title>First draft genome of Liparis tanakae, snailfish: a comprehensive survey of snailfish specific genes.</title>
        <authorList>
            <person name="Kim W."/>
            <person name="Song I."/>
            <person name="Jeong J.-H."/>
            <person name="Kim D."/>
            <person name="Kim S."/>
            <person name="Ryu S."/>
            <person name="Song J.Y."/>
            <person name="Lee S.K."/>
        </authorList>
    </citation>
    <scope>NUCLEOTIDE SEQUENCE [LARGE SCALE GENOMIC DNA]</scope>
    <source>
        <tissue evidence="3">Muscle</tissue>
    </source>
</reference>
<keyword evidence="2" id="KW-0472">Membrane</keyword>
<feature type="compositionally biased region" description="Basic and acidic residues" evidence="1">
    <location>
        <begin position="257"/>
        <end position="267"/>
    </location>
</feature>
<comment type="caution">
    <text evidence="3">The sequence shown here is derived from an EMBL/GenBank/DDBJ whole genome shotgun (WGS) entry which is preliminary data.</text>
</comment>
<dbReference type="Proteomes" id="UP000314294">
    <property type="component" value="Unassembled WGS sequence"/>
</dbReference>
<keyword evidence="2" id="KW-0812">Transmembrane</keyword>
<dbReference type="AlphaFoldDB" id="A0A4Z2J7S2"/>
<proteinExistence type="predicted"/>
<keyword evidence="2" id="KW-1133">Transmembrane helix</keyword>
<evidence type="ECO:0000256" key="2">
    <source>
        <dbReference type="SAM" id="Phobius"/>
    </source>
</evidence>